<feature type="transmembrane region" description="Helical" evidence="7">
    <location>
        <begin position="6"/>
        <end position="24"/>
    </location>
</feature>
<protein>
    <submittedName>
        <fullName evidence="8">LemA family protein</fullName>
    </submittedName>
</protein>
<gene>
    <name evidence="8" type="ORF">E7027_05395</name>
</gene>
<evidence type="ECO:0000256" key="7">
    <source>
        <dbReference type="SAM" id="Phobius"/>
    </source>
</evidence>
<dbReference type="PANTHER" id="PTHR34478:SF2">
    <property type="entry name" value="MEMBRANE PROTEIN"/>
    <property type="match status" value="1"/>
</dbReference>
<evidence type="ECO:0000313" key="9">
    <source>
        <dbReference type="Proteomes" id="UP000725649"/>
    </source>
</evidence>
<evidence type="ECO:0000256" key="4">
    <source>
        <dbReference type="ARBA" id="ARBA00022989"/>
    </source>
</evidence>
<comment type="similarity">
    <text evidence="2">Belongs to the LemA family.</text>
</comment>
<keyword evidence="5 7" id="KW-0472">Membrane</keyword>
<dbReference type="SUPFAM" id="SSF140478">
    <property type="entry name" value="LemA-like"/>
    <property type="match status" value="1"/>
</dbReference>
<evidence type="ECO:0000256" key="5">
    <source>
        <dbReference type="ARBA" id="ARBA00023136"/>
    </source>
</evidence>
<keyword evidence="4 7" id="KW-1133">Transmembrane helix</keyword>
<organism evidence="8 9">
    <name type="scientific">Candidatus Avelusimicrobium gallicola</name>
    <dbReference type="NCBI Taxonomy" id="2562704"/>
    <lineage>
        <taxon>Bacteria</taxon>
        <taxon>Pseudomonadati</taxon>
        <taxon>Elusimicrobiota</taxon>
        <taxon>Elusimicrobia</taxon>
        <taxon>Elusimicrobiales</taxon>
        <taxon>Elusimicrobiaceae</taxon>
        <taxon>Candidatus Avelusimicrobium</taxon>
    </lineage>
</organism>
<dbReference type="InterPro" id="IPR007156">
    <property type="entry name" value="MamQ_LemA"/>
</dbReference>
<evidence type="ECO:0000256" key="1">
    <source>
        <dbReference type="ARBA" id="ARBA00004167"/>
    </source>
</evidence>
<dbReference type="GO" id="GO:0016020">
    <property type="term" value="C:membrane"/>
    <property type="evidence" value="ECO:0007669"/>
    <property type="project" value="UniProtKB-SubCell"/>
</dbReference>
<dbReference type="AlphaFoldDB" id="A0A928HF98"/>
<keyword evidence="3 7" id="KW-0812">Transmembrane</keyword>
<feature type="coiled-coil region" evidence="6">
    <location>
        <begin position="116"/>
        <end position="143"/>
    </location>
</feature>
<comment type="caution">
    <text evidence="8">The sequence shown here is derived from an EMBL/GenBank/DDBJ whole genome shotgun (WGS) entry which is preliminary data.</text>
</comment>
<evidence type="ECO:0000256" key="2">
    <source>
        <dbReference type="ARBA" id="ARBA00008854"/>
    </source>
</evidence>
<evidence type="ECO:0000256" key="6">
    <source>
        <dbReference type="SAM" id="Coils"/>
    </source>
</evidence>
<proteinExistence type="inferred from homology"/>
<name>A0A928HF98_9BACT</name>
<dbReference type="Pfam" id="PF04011">
    <property type="entry name" value="LemA"/>
    <property type="match status" value="1"/>
</dbReference>
<reference evidence="8" key="1">
    <citation type="submission" date="2019-04" db="EMBL/GenBank/DDBJ databases">
        <title>Evolution of Biomass-Degrading Anaerobic Consortia Revealed by Metagenomics.</title>
        <authorList>
            <person name="Peng X."/>
        </authorList>
    </citation>
    <scope>NUCLEOTIDE SEQUENCE</scope>
    <source>
        <strain evidence="8">SIG66</strain>
    </source>
</reference>
<comment type="subcellular location">
    <subcellularLocation>
        <location evidence="1">Membrane</location>
        <topology evidence="1">Single-pass membrane protein</topology>
    </subcellularLocation>
</comment>
<accession>A0A928HF98</accession>
<dbReference type="Gene3D" id="1.20.1440.20">
    <property type="entry name" value="LemA-like domain"/>
    <property type="match status" value="1"/>
</dbReference>
<dbReference type="Proteomes" id="UP000725649">
    <property type="component" value="Unassembled WGS sequence"/>
</dbReference>
<evidence type="ECO:0000313" key="8">
    <source>
        <dbReference type="EMBL" id="MBE6421543.1"/>
    </source>
</evidence>
<dbReference type="InterPro" id="IPR023353">
    <property type="entry name" value="LemA-like_dom_sf"/>
</dbReference>
<evidence type="ECO:0000256" key="3">
    <source>
        <dbReference type="ARBA" id="ARBA00022692"/>
    </source>
</evidence>
<sequence>MIIWFIFGAMCMLVVLLMLAYLKFMSLNQAAKTAWQQLDNNMKNRAELIPSLSLSAAAFEELERSFIYELSHMKEACREARSLQERVVCENEITQKFKKVFTAAMKHPEMKEDEHFIKLQESIIQAERKVQNSKRKYNSAARDFNTITSIIPLNLIAKMFELEPYEYFDFDSSLKEDKNEKLPA</sequence>
<keyword evidence="6" id="KW-0175">Coiled coil</keyword>
<dbReference type="EMBL" id="SUVG01000006">
    <property type="protein sequence ID" value="MBE6421543.1"/>
    <property type="molecule type" value="Genomic_DNA"/>
</dbReference>
<dbReference type="PANTHER" id="PTHR34478">
    <property type="entry name" value="PROTEIN LEMA"/>
    <property type="match status" value="1"/>
</dbReference>